<evidence type="ECO:0000259" key="12">
    <source>
        <dbReference type="SMART" id="SM00840"/>
    </source>
</evidence>
<evidence type="ECO:0000256" key="6">
    <source>
        <dbReference type="ARBA" id="ARBA00022741"/>
    </source>
</evidence>
<keyword evidence="9" id="KW-0648">Protein biosynthesis</keyword>
<reference evidence="13 14" key="1">
    <citation type="journal article" date="2023" name="Commun. Biol.">
        <title>Genome analysis of Parmales, the sister group of diatoms, reveals the evolutionary specialization of diatoms from phago-mixotrophs to photoautotrophs.</title>
        <authorList>
            <person name="Ban H."/>
            <person name="Sato S."/>
            <person name="Yoshikawa S."/>
            <person name="Yamada K."/>
            <person name="Nakamura Y."/>
            <person name="Ichinomiya M."/>
            <person name="Sato N."/>
            <person name="Blanc-Mathieu R."/>
            <person name="Endo H."/>
            <person name="Kuwata A."/>
            <person name="Ogata H."/>
        </authorList>
    </citation>
    <scope>NUCLEOTIDE SEQUENCE [LARGE SCALE GENOMIC DNA]</scope>
</reference>
<keyword evidence="10" id="KW-0030">Aminoacyl-tRNA synthetase</keyword>
<keyword evidence="6" id="KW-0547">Nucleotide-binding</keyword>
<dbReference type="EC" id="6.1.1.16" evidence="3"/>
<evidence type="ECO:0000256" key="2">
    <source>
        <dbReference type="ARBA" id="ARBA00005594"/>
    </source>
</evidence>
<feature type="domain" description="Cysteinyl-tRNA synthetase class Ia DALR" evidence="12">
    <location>
        <begin position="377"/>
        <end position="441"/>
    </location>
</feature>
<keyword evidence="5" id="KW-0479">Metal-binding</keyword>
<gene>
    <name evidence="13" type="ORF">TeGR_g5499</name>
</gene>
<dbReference type="SMART" id="SM00840">
    <property type="entry name" value="DALR_2"/>
    <property type="match status" value="1"/>
</dbReference>
<protein>
    <recommendedName>
        <fullName evidence="3">cysteine--tRNA ligase</fullName>
        <ecNumber evidence="3">6.1.1.16</ecNumber>
    </recommendedName>
    <alternativeName>
        <fullName evidence="11">Cysteinyl-tRNA synthetase</fullName>
    </alternativeName>
</protein>
<evidence type="ECO:0000256" key="5">
    <source>
        <dbReference type="ARBA" id="ARBA00022723"/>
    </source>
</evidence>
<dbReference type="Pfam" id="PF09190">
    <property type="entry name" value="DALR_2"/>
    <property type="match status" value="1"/>
</dbReference>
<dbReference type="InterPro" id="IPR015803">
    <property type="entry name" value="Cys-tRNA-ligase"/>
</dbReference>
<evidence type="ECO:0000256" key="10">
    <source>
        <dbReference type="ARBA" id="ARBA00023146"/>
    </source>
</evidence>
<evidence type="ECO:0000256" key="8">
    <source>
        <dbReference type="ARBA" id="ARBA00022840"/>
    </source>
</evidence>
<evidence type="ECO:0000256" key="3">
    <source>
        <dbReference type="ARBA" id="ARBA00012832"/>
    </source>
</evidence>
<evidence type="ECO:0000256" key="4">
    <source>
        <dbReference type="ARBA" id="ARBA00022598"/>
    </source>
</evidence>
<evidence type="ECO:0000256" key="11">
    <source>
        <dbReference type="ARBA" id="ARBA00031499"/>
    </source>
</evidence>
<dbReference type="Pfam" id="PF01406">
    <property type="entry name" value="tRNA-synt_1e"/>
    <property type="match status" value="1"/>
</dbReference>
<comment type="caution">
    <text evidence="13">The sequence shown here is derived from an EMBL/GenBank/DDBJ whole genome shotgun (WGS) entry which is preliminary data.</text>
</comment>
<evidence type="ECO:0000256" key="7">
    <source>
        <dbReference type="ARBA" id="ARBA00022833"/>
    </source>
</evidence>
<sequence>MSSLASLPASSPPPLLLHNSLRPSPSPFTSLLPPPHPVSMYTCGPTIYAPAHLGNFRAFLTYDVLKRTLAKVYGRRVDHVCNLTDVDDKIIRRCRETGRSLRELTDPFEEQFRRDLDGLNVVPAKEYPRATDYIPEIVELIGELEGNGLAYERGDGWYYNTTAKEGYGTNLVDLSSRELPPSPPGTPPPDRDFALWKREKEGVDVPSALWDSPLGRGRPGWHVECSAICRSLLGDRIDLHMGGEDLKFPHHENEIAQSEGVRGREDRSGSEPFCGCWVHNGFVNIGGAGEKMSKSLGNDLTLSAECPGPLDKRAFRYLVVSSHYRSPLSYTPLAMDAARAALRRLDKLLAALDALPPPPDGGAAGPLSELCAASRASFEAALAQDLATPRAAAVMFGVVKAAEKELREGGGDLAGLREARRTLGYFDEVFGVFYLPPGEVEEQAGGEAPAHVAALAEARAEAKKGKDFGEADRLRGEIEAAGWAVADTPGGSFELSEL</sequence>
<dbReference type="InterPro" id="IPR015273">
    <property type="entry name" value="Cys-tRNA-synt_Ia_DALR"/>
</dbReference>
<keyword evidence="8" id="KW-0067">ATP-binding</keyword>
<evidence type="ECO:0000313" key="13">
    <source>
        <dbReference type="EMBL" id="GMI26231.1"/>
    </source>
</evidence>
<dbReference type="PRINTS" id="PR00983">
    <property type="entry name" value="TRNASYNTHCYS"/>
</dbReference>
<dbReference type="SUPFAM" id="SSF52374">
    <property type="entry name" value="Nucleotidylyl transferase"/>
    <property type="match status" value="1"/>
</dbReference>
<dbReference type="SUPFAM" id="SSF47323">
    <property type="entry name" value="Anticodon-binding domain of a subclass of class I aminoacyl-tRNA synthetases"/>
    <property type="match status" value="1"/>
</dbReference>
<dbReference type="Pfam" id="PF23493">
    <property type="entry name" value="CysS_C"/>
    <property type="match status" value="1"/>
</dbReference>
<evidence type="ECO:0000256" key="1">
    <source>
        <dbReference type="ARBA" id="ARBA00001947"/>
    </source>
</evidence>
<dbReference type="EMBL" id="BRYB01001463">
    <property type="protein sequence ID" value="GMI26231.1"/>
    <property type="molecule type" value="Genomic_DNA"/>
</dbReference>
<dbReference type="InterPro" id="IPR024909">
    <property type="entry name" value="Cys-tRNA/MSH_ligase"/>
</dbReference>
<dbReference type="PANTHER" id="PTHR10890">
    <property type="entry name" value="CYSTEINYL-TRNA SYNTHETASE"/>
    <property type="match status" value="1"/>
</dbReference>
<dbReference type="Gene3D" id="1.20.120.1910">
    <property type="entry name" value="Cysteine-tRNA ligase, C-terminal anti-codon recognition domain"/>
    <property type="match status" value="1"/>
</dbReference>
<proteinExistence type="inferred from homology"/>
<accession>A0ABQ6MHN6</accession>
<dbReference type="InterPro" id="IPR032678">
    <property type="entry name" value="tRNA-synt_1_cat_dom"/>
</dbReference>
<dbReference type="CDD" id="cd00672">
    <property type="entry name" value="CysRS_core"/>
    <property type="match status" value="1"/>
</dbReference>
<evidence type="ECO:0000313" key="14">
    <source>
        <dbReference type="Proteomes" id="UP001165060"/>
    </source>
</evidence>
<keyword evidence="7" id="KW-0862">Zinc</keyword>
<dbReference type="Gene3D" id="3.40.50.620">
    <property type="entry name" value="HUPs"/>
    <property type="match status" value="1"/>
</dbReference>
<dbReference type="PANTHER" id="PTHR10890:SF25">
    <property type="entry name" value="CYSTEINE--TRNA LIGASE, CHLOROPLASTIC_MITOCHONDRIAL"/>
    <property type="match status" value="1"/>
</dbReference>
<keyword evidence="14" id="KW-1185">Reference proteome</keyword>
<dbReference type="InterPro" id="IPR009080">
    <property type="entry name" value="tRNAsynth_Ia_anticodon-bd"/>
</dbReference>
<dbReference type="Proteomes" id="UP001165060">
    <property type="component" value="Unassembled WGS sequence"/>
</dbReference>
<organism evidence="13 14">
    <name type="scientific">Tetraparma gracilis</name>
    <dbReference type="NCBI Taxonomy" id="2962635"/>
    <lineage>
        <taxon>Eukaryota</taxon>
        <taxon>Sar</taxon>
        <taxon>Stramenopiles</taxon>
        <taxon>Ochrophyta</taxon>
        <taxon>Bolidophyceae</taxon>
        <taxon>Parmales</taxon>
        <taxon>Triparmaceae</taxon>
        <taxon>Tetraparma</taxon>
    </lineage>
</organism>
<keyword evidence="4" id="KW-0436">Ligase</keyword>
<comment type="cofactor">
    <cofactor evidence="1">
        <name>Zn(2+)</name>
        <dbReference type="ChEBI" id="CHEBI:29105"/>
    </cofactor>
</comment>
<name>A0ABQ6MHN6_9STRA</name>
<dbReference type="InterPro" id="IPR056411">
    <property type="entry name" value="CysS_C"/>
</dbReference>
<dbReference type="HAMAP" id="MF_00041">
    <property type="entry name" value="Cys_tRNA_synth"/>
    <property type="match status" value="1"/>
</dbReference>
<comment type="similarity">
    <text evidence="2">Belongs to the class-I aminoacyl-tRNA synthetase family.</text>
</comment>
<evidence type="ECO:0000256" key="9">
    <source>
        <dbReference type="ARBA" id="ARBA00022917"/>
    </source>
</evidence>
<dbReference type="InterPro" id="IPR014729">
    <property type="entry name" value="Rossmann-like_a/b/a_fold"/>
</dbReference>